<gene>
    <name evidence="1" type="ORF">OWV82_007934</name>
</gene>
<proteinExistence type="predicted"/>
<accession>A0ACC1Y8J9</accession>
<protein>
    <submittedName>
        <fullName evidence="1">Kinase-like protein</fullName>
    </submittedName>
</protein>
<evidence type="ECO:0000313" key="2">
    <source>
        <dbReference type="Proteomes" id="UP001164539"/>
    </source>
</evidence>
<dbReference type="Proteomes" id="UP001164539">
    <property type="component" value="Chromosome 4"/>
</dbReference>
<comment type="caution">
    <text evidence="1">The sequence shown here is derived from an EMBL/GenBank/DDBJ whole genome shotgun (WGS) entry which is preliminary data.</text>
</comment>
<name>A0ACC1Y8J9_MELAZ</name>
<reference evidence="1 2" key="1">
    <citation type="journal article" date="2023" name="Science">
        <title>Complex scaffold remodeling in plant triterpene biosynthesis.</title>
        <authorList>
            <person name="De La Pena R."/>
            <person name="Hodgson H."/>
            <person name="Liu J.C."/>
            <person name="Stephenson M.J."/>
            <person name="Martin A.C."/>
            <person name="Owen C."/>
            <person name="Harkess A."/>
            <person name="Leebens-Mack J."/>
            <person name="Jimenez L.E."/>
            <person name="Osbourn A."/>
            <person name="Sattely E.S."/>
        </authorList>
    </citation>
    <scope>NUCLEOTIDE SEQUENCE [LARGE SCALE GENOMIC DNA]</scope>
    <source>
        <strain evidence="2">cv. JPN11</strain>
        <tissue evidence="1">Leaf</tissue>
    </source>
</reference>
<evidence type="ECO:0000313" key="1">
    <source>
        <dbReference type="EMBL" id="KAJ4720041.1"/>
    </source>
</evidence>
<sequence length="244" mass="27124">MAECKSLRNVRHRNLVKIITSCSSIDYQVPQAEGEIEIQNLTLLQRISIAIDVASATDYLHHYYQEPILHCDVKPSNVLLDSDMTAHVGDFGLARFRPEVSNATQSSSVGVKGTIGYPAPEYGPGSEVSTNGEVYSYGILLLEMVTRKKPTDLMFDGDLNLHNYAKTALPDRVMGHCYPILVNDDEDLAATNHWQRQATMHSRTESLISMIRVGVACSVESPKDRMTITDVVNELQSDRNILLS</sequence>
<keyword evidence="2" id="KW-1185">Reference proteome</keyword>
<organism evidence="1 2">
    <name type="scientific">Melia azedarach</name>
    <name type="common">Chinaberry tree</name>
    <dbReference type="NCBI Taxonomy" id="155640"/>
    <lineage>
        <taxon>Eukaryota</taxon>
        <taxon>Viridiplantae</taxon>
        <taxon>Streptophyta</taxon>
        <taxon>Embryophyta</taxon>
        <taxon>Tracheophyta</taxon>
        <taxon>Spermatophyta</taxon>
        <taxon>Magnoliopsida</taxon>
        <taxon>eudicotyledons</taxon>
        <taxon>Gunneridae</taxon>
        <taxon>Pentapetalae</taxon>
        <taxon>rosids</taxon>
        <taxon>malvids</taxon>
        <taxon>Sapindales</taxon>
        <taxon>Meliaceae</taxon>
        <taxon>Melia</taxon>
    </lineage>
</organism>
<dbReference type="EMBL" id="CM051397">
    <property type="protein sequence ID" value="KAJ4720041.1"/>
    <property type="molecule type" value="Genomic_DNA"/>
</dbReference>